<keyword evidence="1" id="KW-0645">Protease</keyword>
<dbReference type="STRING" id="332977.SAMN05421740_1044"/>
<gene>
    <name evidence="7" type="ORF">SAMN05421740_1044</name>
</gene>
<evidence type="ECO:0000256" key="1">
    <source>
        <dbReference type="ARBA" id="ARBA00022670"/>
    </source>
</evidence>
<dbReference type="OrthoDB" id="517279at2"/>
<evidence type="ECO:0000256" key="3">
    <source>
        <dbReference type="ARBA" id="ARBA00022801"/>
    </source>
</evidence>
<reference evidence="8" key="1">
    <citation type="submission" date="2016-10" db="EMBL/GenBank/DDBJ databases">
        <authorList>
            <person name="Varghese N."/>
            <person name="Submissions S."/>
        </authorList>
    </citation>
    <scope>NUCLEOTIDE SEQUENCE [LARGE SCALE GENOMIC DNA]</scope>
    <source>
        <strain evidence="8">Jip14</strain>
    </source>
</reference>
<evidence type="ECO:0000256" key="5">
    <source>
        <dbReference type="ARBA" id="ARBA00023049"/>
    </source>
</evidence>
<dbReference type="GO" id="GO:0046872">
    <property type="term" value="F:metal ion binding"/>
    <property type="evidence" value="ECO:0007669"/>
    <property type="project" value="UniProtKB-KW"/>
</dbReference>
<evidence type="ECO:0000259" key="6">
    <source>
        <dbReference type="Pfam" id="PF14464"/>
    </source>
</evidence>
<dbReference type="EMBL" id="FNZR01000004">
    <property type="protein sequence ID" value="SEL23477.1"/>
    <property type="molecule type" value="Genomic_DNA"/>
</dbReference>
<dbReference type="GO" id="GO:0008237">
    <property type="term" value="F:metallopeptidase activity"/>
    <property type="evidence" value="ECO:0007669"/>
    <property type="project" value="UniProtKB-KW"/>
</dbReference>
<keyword evidence="8" id="KW-1185">Reference proteome</keyword>
<keyword evidence="4" id="KW-0862">Zinc</keyword>
<dbReference type="Gene3D" id="3.40.140.10">
    <property type="entry name" value="Cytidine Deaminase, domain 2"/>
    <property type="match status" value="1"/>
</dbReference>
<feature type="domain" description="JAB" evidence="6">
    <location>
        <begin position="35"/>
        <end position="129"/>
    </location>
</feature>
<dbReference type="RefSeq" id="WP_090605471.1">
    <property type="nucleotide sequence ID" value="NZ_FNZR01000004.1"/>
</dbReference>
<sequence length="162" mass="18550">MLQAIELDYVGCKIVITEEVLMKMIRYIQIGFKDPESGGVLTGIIYDGEIRVTGCSVPTRYDKRNRYNFIRSAKSAQTFINTRFAISEGIEVYLGEWHTHPEDHPTPSGIDIADFKKTIQVSRINSETTLMMIVGRKGFYIGVYKYTILIQQYSRPILNITK</sequence>
<dbReference type="GO" id="GO:0006508">
    <property type="term" value="P:proteolysis"/>
    <property type="evidence" value="ECO:0007669"/>
    <property type="project" value="UniProtKB-KW"/>
</dbReference>
<dbReference type="AlphaFoldDB" id="A0A1H7NKN1"/>
<dbReference type="Proteomes" id="UP000198916">
    <property type="component" value="Unassembled WGS sequence"/>
</dbReference>
<evidence type="ECO:0000313" key="8">
    <source>
        <dbReference type="Proteomes" id="UP000198916"/>
    </source>
</evidence>
<keyword evidence="5" id="KW-0482">Metalloprotease</keyword>
<organism evidence="7 8">
    <name type="scientific">Parapedobacter koreensis</name>
    <dbReference type="NCBI Taxonomy" id="332977"/>
    <lineage>
        <taxon>Bacteria</taxon>
        <taxon>Pseudomonadati</taxon>
        <taxon>Bacteroidota</taxon>
        <taxon>Sphingobacteriia</taxon>
        <taxon>Sphingobacteriales</taxon>
        <taxon>Sphingobacteriaceae</taxon>
        <taxon>Parapedobacter</taxon>
    </lineage>
</organism>
<evidence type="ECO:0000313" key="7">
    <source>
        <dbReference type="EMBL" id="SEL23477.1"/>
    </source>
</evidence>
<keyword evidence="2" id="KW-0479">Metal-binding</keyword>
<accession>A0A1H7NKN1</accession>
<keyword evidence="3" id="KW-0378">Hydrolase</keyword>
<dbReference type="SUPFAM" id="SSF102712">
    <property type="entry name" value="JAB1/MPN domain"/>
    <property type="match status" value="1"/>
</dbReference>
<dbReference type="Pfam" id="PF14464">
    <property type="entry name" value="Prok-JAB"/>
    <property type="match status" value="1"/>
</dbReference>
<evidence type="ECO:0000256" key="4">
    <source>
        <dbReference type="ARBA" id="ARBA00022833"/>
    </source>
</evidence>
<name>A0A1H7NKN1_9SPHI</name>
<dbReference type="InterPro" id="IPR028090">
    <property type="entry name" value="JAB_dom_prok"/>
</dbReference>
<evidence type="ECO:0000256" key="2">
    <source>
        <dbReference type="ARBA" id="ARBA00022723"/>
    </source>
</evidence>
<protein>
    <submittedName>
        <fullName evidence="7">Integrative and conjugative element protein, VC0181 family</fullName>
    </submittedName>
</protein>
<proteinExistence type="predicted"/>